<evidence type="ECO:0000313" key="2">
    <source>
        <dbReference type="Proteomes" id="UP000237000"/>
    </source>
</evidence>
<dbReference type="Proteomes" id="UP000237000">
    <property type="component" value="Unassembled WGS sequence"/>
</dbReference>
<name>A0A2P5E8N7_TREOI</name>
<dbReference type="EMBL" id="JXTC01000206">
    <property type="protein sequence ID" value="PON81905.1"/>
    <property type="molecule type" value="Genomic_DNA"/>
</dbReference>
<organism evidence="1 2">
    <name type="scientific">Trema orientale</name>
    <name type="common">Charcoal tree</name>
    <name type="synonym">Celtis orientalis</name>
    <dbReference type="NCBI Taxonomy" id="63057"/>
    <lineage>
        <taxon>Eukaryota</taxon>
        <taxon>Viridiplantae</taxon>
        <taxon>Streptophyta</taxon>
        <taxon>Embryophyta</taxon>
        <taxon>Tracheophyta</taxon>
        <taxon>Spermatophyta</taxon>
        <taxon>Magnoliopsida</taxon>
        <taxon>eudicotyledons</taxon>
        <taxon>Gunneridae</taxon>
        <taxon>Pentapetalae</taxon>
        <taxon>rosids</taxon>
        <taxon>fabids</taxon>
        <taxon>Rosales</taxon>
        <taxon>Cannabaceae</taxon>
        <taxon>Trema</taxon>
    </lineage>
</organism>
<dbReference type="OrthoDB" id="10339517at2759"/>
<keyword evidence="2" id="KW-1185">Reference proteome</keyword>
<proteinExistence type="predicted"/>
<reference evidence="2" key="1">
    <citation type="submission" date="2016-06" db="EMBL/GenBank/DDBJ databases">
        <title>Parallel loss of symbiosis genes in relatives of nitrogen-fixing non-legume Parasponia.</title>
        <authorList>
            <person name="Van Velzen R."/>
            <person name="Holmer R."/>
            <person name="Bu F."/>
            <person name="Rutten L."/>
            <person name="Van Zeijl A."/>
            <person name="Liu W."/>
            <person name="Santuari L."/>
            <person name="Cao Q."/>
            <person name="Sharma T."/>
            <person name="Shen D."/>
            <person name="Roswanjaya Y."/>
            <person name="Wardhani T."/>
            <person name="Kalhor M.S."/>
            <person name="Jansen J."/>
            <person name="Van den Hoogen J."/>
            <person name="Gungor B."/>
            <person name="Hartog M."/>
            <person name="Hontelez J."/>
            <person name="Verver J."/>
            <person name="Yang W.-C."/>
            <person name="Schijlen E."/>
            <person name="Repin R."/>
            <person name="Schilthuizen M."/>
            <person name="Schranz E."/>
            <person name="Heidstra R."/>
            <person name="Miyata K."/>
            <person name="Fedorova E."/>
            <person name="Kohlen W."/>
            <person name="Bisseling T."/>
            <person name="Smit S."/>
            <person name="Geurts R."/>
        </authorList>
    </citation>
    <scope>NUCLEOTIDE SEQUENCE [LARGE SCALE GENOMIC DNA]</scope>
    <source>
        <strain evidence="2">cv. RG33-2</strain>
    </source>
</reference>
<dbReference type="AlphaFoldDB" id="A0A2P5E8N7"/>
<gene>
    <name evidence="1" type="ORF">TorRG33x02_223260</name>
</gene>
<sequence length="66" mass="7287">MPSIMIQFTPYPLTLKLSSRQSYGDSREENFRGGNSVKLIIDGVFLPSTLKMGSVSHGRSTMHVVS</sequence>
<comment type="caution">
    <text evidence="1">The sequence shown here is derived from an EMBL/GenBank/DDBJ whole genome shotgun (WGS) entry which is preliminary data.</text>
</comment>
<dbReference type="InParanoid" id="A0A2P5E8N7"/>
<protein>
    <submittedName>
        <fullName evidence="1">Uncharacterized protein</fullName>
    </submittedName>
</protein>
<accession>A0A2P5E8N7</accession>
<evidence type="ECO:0000313" key="1">
    <source>
        <dbReference type="EMBL" id="PON81905.1"/>
    </source>
</evidence>